<name>A0A1B2LQK9_AERSS</name>
<accession>A0A1B2LQK9</accession>
<protein>
    <submittedName>
        <fullName evidence="1">Uncharacterized protein</fullName>
    </submittedName>
</protein>
<proteinExistence type="predicted"/>
<sequence>MKKTIVHIAVVTTMAKLYGVAFNPWANHSRHLCRRENIERGIALAGNLVQSGYPVGSLVREAFHAHP</sequence>
<evidence type="ECO:0000313" key="1">
    <source>
        <dbReference type="EMBL" id="AOA33866.1"/>
    </source>
</evidence>
<organism evidence="1">
    <name type="scientific">Aeromonas salmonicida subsp. salmonicida</name>
    <dbReference type="NCBI Taxonomy" id="29491"/>
    <lineage>
        <taxon>Bacteria</taxon>
        <taxon>Pseudomonadati</taxon>
        <taxon>Pseudomonadota</taxon>
        <taxon>Gammaproteobacteria</taxon>
        <taxon>Aeromonadales</taxon>
        <taxon>Aeromonadaceae</taxon>
        <taxon>Aeromonas</taxon>
    </lineage>
</organism>
<reference evidence="1" key="1">
    <citation type="journal article" date="2016" name="FEMS Microbiol. Lett.">
        <title>Aeromonas salmonicida subsp. salmonicida strains isolated from Chinese freshwater fish contain a novel genomic island and possible regional-specific mobile genetic elements profiles.</title>
        <authorList>
            <person name="Long M."/>
            <person name="Nielsen T.K."/>
            <person name="Leisner J.J."/>
            <person name="Hansen L.H."/>
            <person name="Shen Z.X."/>
            <person name="Zhang Q.Q."/>
            <person name="Li A."/>
        </authorList>
    </citation>
    <scope>NUCLEOTIDE SEQUENCE</scope>
    <source>
        <strain evidence="1">BG</strain>
    </source>
</reference>
<dbReference type="AlphaFoldDB" id="A0A1B2LQK9"/>
<dbReference type="EMBL" id="KU923576">
    <property type="protein sequence ID" value="AOA33866.1"/>
    <property type="molecule type" value="Genomic_DNA"/>
</dbReference>